<proteinExistence type="predicted"/>
<dbReference type="InterPro" id="IPR057133">
    <property type="entry name" value="Spectrin_Anc-1_2"/>
</dbReference>
<keyword evidence="2" id="KW-1185">Reference proteome</keyword>
<dbReference type="Pfam" id="PF24615">
    <property type="entry name" value="Spectrin_Anc-1_2"/>
    <property type="match status" value="1"/>
</dbReference>
<evidence type="ECO:0000313" key="3">
    <source>
        <dbReference type="WBParaSite" id="ALUE_0000028901-mRNA-1"/>
    </source>
</evidence>
<dbReference type="Proteomes" id="UP000036681">
    <property type="component" value="Unplaced"/>
</dbReference>
<dbReference type="AlphaFoldDB" id="A0A0M3HFJ4"/>
<dbReference type="WBParaSite" id="ALUE_0000028901-mRNA-1">
    <property type="protein sequence ID" value="ALUE_0000028901-mRNA-1"/>
    <property type="gene ID" value="ALUE_0000028901"/>
</dbReference>
<protein>
    <submittedName>
        <fullName evidence="3">Olfactomedin-like domain-containing protein</fullName>
    </submittedName>
</protein>
<name>A0A0M3HFJ4_ASCLU</name>
<organism evidence="2 3">
    <name type="scientific">Ascaris lumbricoides</name>
    <name type="common">Giant roundworm</name>
    <dbReference type="NCBI Taxonomy" id="6252"/>
    <lineage>
        <taxon>Eukaryota</taxon>
        <taxon>Metazoa</taxon>
        <taxon>Ecdysozoa</taxon>
        <taxon>Nematoda</taxon>
        <taxon>Chromadorea</taxon>
        <taxon>Rhabditida</taxon>
        <taxon>Spirurina</taxon>
        <taxon>Ascaridomorpha</taxon>
        <taxon>Ascaridoidea</taxon>
        <taxon>Ascarididae</taxon>
        <taxon>Ascaris</taxon>
    </lineage>
</organism>
<accession>A0A0M3HFJ4</accession>
<sequence>GRLAAAVGDKLAALAAFNAAKDEVESQLSLIEASTQVLLDHDTVQGVSDRINELDGKLSTLEKLKNLLMSADEQLLDANSLEAKREVMVRMERMKQICKSGIAMNRCLGRGCSILWGQMLAPLPQARTSAARDPCFYDVTGGQDTKPLSLASRVKTKASFVLDQPQSLYYYLSSIEKPEAQSLRRYSKKIPMQGFLDVHRTFAGGEFPYLHKDFSKHPHAVAIKNTDSD</sequence>
<feature type="domain" description="Nuclear anchorage protein 1 spectrin repeat" evidence="1">
    <location>
        <begin position="9"/>
        <end position="99"/>
    </location>
</feature>
<evidence type="ECO:0000259" key="1">
    <source>
        <dbReference type="Pfam" id="PF24615"/>
    </source>
</evidence>
<reference evidence="3" key="1">
    <citation type="submission" date="2017-02" db="UniProtKB">
        <authorList>
            <consortium name="WormBaseParasite"/>
        </authorList>
    </citation>
    <scope>IDENTIFICATION</scope>
</reference>
<evidence type="ECO:0000313" key="2">
    <source>
        <dbReference type="Proteomes" id="UP000036681"/>
    </source>
</evidence>